<accession>A0ABP0IPB6</accession>
<evidence type="ECO:0000313" key="2">
    <source>
        <dbReference type="Proteomes" id="UP001642484"/>
    </source>
</evidence>
<organism evidence="1 2">
    <name type="scientific">Durusdinium trenchii</name>
    <dbReference type="NCBI Taxonomy" id="1381693"/>
    <lineage>
        <taxon>Eukaryota</taxon>
        <taxon>Sar</taxon>
        <taxon>Alveolata</taxon>
        <taxon>Dinophyceae</taxon>
        <taxon>Suessiales</taxon>
        <taxon>Symbiodiniaceae</taxon>
        <taxon>Durusdinium</taxon>
    </lineage>
</organism>
<proteinExistence type="predicted"/>
<dbReference type="EMBL" id="CAXAMN010003324">
    <property type="protein sequence ID" value="CAK9003892.1"/>
    <property type="molecule type" value="Genomic_DNA"/>
</dbReference>
<dbReference type="PANTHER" id="PTHR38899">
    <property type="entry name" value="DOMAIN OOKINETE PROTEIN, PUTATIVE-RELATED"/>
    <property type="match status" value="1"/>
</dbReference>
<name>A0ABP0IPB6_9DINO</name>
<keyword evidence="2" id="KW-1185">Reference proteome</keyword>
<sequence length="319" mass="36076">MQLFPSQEGSDFEPGFGLPFYPRRRPSKMKRLRDKVLAELAERLRSNNFEFVAQREAAAAAAATETAAANFADLTVFSAEETAIIFDWDDTLFPTWFVTEVVNPCLEDVHCEQLPLDSPFMECLKSQGHAVEDILRCARACGRVAIVTLAQHPWVVNSAAKYLPGLDLPGLLEELEIPVIYARQCLKRYVIQEGTQEGECLWTLAKQTAMTKVLRKLYGRDQPWMNVLSIGDSTVERAAVMEIMWRNHHEDGSGRVPCCKTIKLMDDPSVEQLHTQLVMLSMWMTQLAQHGNDFDFSLDDSDESMSFAWNNQFAFNAAT</sequence>
<evidence type="ECO:0000313" key="1">
    <source>
        <dbReference type="EMBL" id="CAK9003892.1"/>
    </source>
</evidence>
<comment type="caution">
    <text evidence="1">The sequence shown here is derived from an EMBL/GenBank/DDBJ whole genome shotgun (WGS) entry which is preliminary data.</text>
</comment>
<protein>
    <submittedName>
        <fullName evidence="1">Uncharacterized protein</fullName>
    </submittedName>
</protein>
<reference evidence="1 2" key="1">
    <citation type="submission" date="2024-02" db="EMBL/GenBank/DDBJ databases">
        <authorList>
            <person name="Chen Y."/>
            <person name="Shah S."/>
            <person name="Dougan E. K."/>
            <person name="Thang M."/>
            <person name="Chan C."/>
        </authorList>
    </citation>
    <scope>NUCLEOTIDE SEQUENCE [LARGE SCALE GENOMIC DNA]</scope>
</reference>
<dbReference type="Proteomes" id="UP001642484">
    <property type="component" value="Unassembled WGS sequence"/>
</dbReference>
<dbReference type="PANTHER" id="PTHR38899:SF1">
    <property type="entry name" value="PROTEIN KINASE"/>
    <property type="match status" value="1"/>
</dbReference>
<gene>
    <name evidence="1" type="ORF">CCMP2556_LOCUS7462</name>
</gene>